<keyword evidence="7 15" id="KW-0418">Kinase</keyword>
<keyword evidence="10" id="KW-0902">Two-component regulatory system</keyword>
<dbReference type="SUPFAM" id="SSF158472">
    <property type="entry name" value="HAMP domain-like"/>
    <property type="match status" value="1"/>
</dbReference>
<proteinExistence type="predicted"/>
<keyword evidence="6" id="KW-0547">Nucleotide-binding</keyword>
<comment type="subcellular location">
    <subcellularLocation>
        <location evidence="1">Cell membrane</location>
        <topology evidence="1">Multi-pass membrane protein</topology>
    </subcellularLocation>
</comment>
<dbReference type="SMART" id="SM00304">
    <property type="entry name" value="HAMP"/>
    <property type="match status" value="1"/>
</dbReference>
<dbReference type="PANTHER" id="PTHR34220:SF11">
    <property type="entry name" value="SENSOR PROTEIN KINASE HPTS"/>
    <property type="match status" value="1"/>
</dbReference>
<protein>
    <submittedName>
        <fullName evidence="14">HAMP domain protein</fullName>
    </submittedName>
    <submittedName>
        <fullName evidence="15">Sensor histidine kinase</fullName>
    </submittedName>
</protein>
<dbReference type="SMART" id="SM00387">
    <property type="entry name" value="HATPase_c"/>
    <property type="match status" value="1"/>
</dbReference>
<dbReference type="PANTHER" id="PTHR34220">
    <property type="entry name" value="SENSOR HISTIDINE KINASE YPDA"/>
    <property type="match status" value="1"/>
</dbReference>
<evidence type="ECO:0000256" key="1">
    <source>
        <dbReference type="ARBA" id="ARBA00004651"/>
    </source>
</evidence>
<evidence type="ECO:0000256" key="5">
    <source>
        <dbReference type="ARBA" id="ARBA00022692"/>
    </source>
</evidence>
<dbReference type="AlphaFoldDB" id="A7VVZ0"/>
<evidence type="ECO:0000259" key="13">
    <source>
        <dbReference type="PROSITE" id="PS50885"/>
    </source>
</evidence>
<feature type="transmembrane region" description="Helical" evidence="12">
    <location>
        <begin position="296"/>
        <end position="318"/>
    </location>
</feature>
<evidence type="ECO:0000256" key="10">
    <source>
        <dbReference type="ARBA" id="ARBA00023012"/>
    </source>
</evidence>
<name>A7VVZ0_9FIRM</name>
<evidence type="ECO:0000256" key="12">
    <source>
        <dbReference type="SAM" id="Phobius"/>
    </source>
</evidence>
<keyword evidence="3" id="KW-0597">Phosphoprotein</keyword>
<evidence type="ECO:0000313" key="16">
    <source>
        <dbReference type="Proteomes" id="UP000003490"/>
    </source>
</evidence>
<evidence type="ECO:0000256" key="8">
    <source>
        <dbReference type="ARBA" id="ARBA00022840"/>
    </source>
</evidence>
<evidence type="ECO:0000256" key="7">
    <source>
        <dbReference type="ARBA" id="ARBA00022777"/>
    </source>
</evidence>
<dbReference type="eggNOG" id="COG2972">
    <property type="taxonomic scope" value="Bacteria"/>
</dbReference>
<dbReference type="OrthoDB" id="138378at2"/>
<dbReference type="EMBL" id="NOXF01000001">
    <property type="protein sequence ID" value="PEQ26064.1"/>
    <property type="molecule type" value="Genomic_DNA"/>
</dbReference>
<keyword evidence="4" id="KW-0808">Transferase</keyword>
<reference evidence="14 16" key="2">
    <citation type="submission" date="2007-08" db="EMBL/GenBank/DDBJ databases">
        <authorList>
            <person name="Fulton L."/>
            <person name="Clifton S."/>
            <person name="Fulton B."/>
            <person name="Xu J."/>
            <person name="Minx P."/>
            <person name="Pepin K.H."/>
            <person name="Johnson M."/>
            <person name="Thiruvilangam P."/>
            <person name="Bhonagiri V."/>
            <person name="Nash W.E."/>
            <person name="Wang C."/>
            <person name="Mardis E.R."/>
            <person name="Wilson R.K."/>
        </authorList>
    </citation>
    <scope>NUCLEOTIDE SEQUENCE [LARGE SCALE GENOMIC DNA]</scope>
    <source>
        <strain evidence="14 16">DSM 753</strain>
    </source>
</reference>
<keyword evidence="8" id="KW-0067">ATP-binding</keyword>
<reference evidence="14 16" key="1">
    <citation type="submission" date="2007-08" db="EMBL/GenBank/DDBJ databases">
        <title>Draft genome sequence of Clostridium leptum (DSM 753).</title>
        <authorList>
            <person name="Sudarsanam P."/>
            <person name="Ley R."/>
            <person name="Guruge J."/>
            <person name="Turnbaugh P.J."/>
            <person name="Mahowald M."/>
            <person name="Liep D."/>
            <person name="Gordon J."/>
        </authorList>
    </citation>
    <scope>NUCLEOTIDE SEQUENCE [LARGE SCALE GENOMIC DNA]</scope>
    <source>
        <strain evidence="14 16">DSM 753</strain>
    </source>
</reference>
<accession>A7VVZ0</accession>
<evidence type="ECO:0000256" key="9">
    <source>
        <dbReference type="ARBA" id="ARBA00022989"/>
    </source>
</evidence>
<dbReference type="InterPro" id="IPR010559">
    <property type="entry name" value="Sig_transdc_His_kin_internal"/>
</dbReference>
<dbReference type="InterPro" id="IPR003660">
    <property type="entry name" value="HAMP_dom"/>
</dbReference>
<keyword evidence="17" id="KW-1185">Reference proteome</keyword>
<dbReference type="Proteomes" id="UP000003490">
    <property type="component" value="Unassembled WGS sequence"/>
</dbReference>
<dbReference type="InterPro" id="IPR050640">
    <property type="entry name" value="Bact_2-comp_sensor_kinase"/>
</dbReference>
<evidence type="ECO:0000256" key="3">
    <source>
        <dbReference type="ARBA" id="ARBA00022553"/>
    </source>
</evidence>
<dbReference type="GO" id="GO:0005524">
    <property type="term" value="F:ATP binding"/>
    <property type="evidence" value="ECO:0007669"/>
    <property type="project" value="UniProtKB-KW"/>
</dbReference>
<gene>
    <name evidence="15" type="ORF">CH238_03485</name>
    <name evidence="14" type="ORF">CLOLEP_02754</name>
</gene>
<dbReference type="GO" id="GO:0000155">
    <property type="term" value="F:phosphorelay sensor kinase activity"/>
    <property type="evidence" value="ECO:0007669"/>
    <property type="project" value="InterPro"/>
</dbReference>
<evidence type="ECO:0000256" key="2">
    <source>
        <dbReference type="ARBA" id="ARBA00022475"/>
    </source>
</evidence>
<comment type="caution">
    <text evidence="14">The sequence shown here is derived from an EMBL/GenBank/DDBJ whole genome shotgun (WGS) entry which is preliminary data.</text>
</comment>
<dbReference type="HOGENOM" id="CLU_020473_6_0_9"/>
<feature type="transmembrane region" description="Helical" evidence="12">
    <location>
        <begin position="20"/>
        <end position="39"/>
    </location>
</feature>
<feature type="domain" description="HAMP" evidence="13">
    <location>
        <begin position="316"/>
        <end position="368"/>
    </location>
</feature>
<dbReference type="SUPFAM" id="SSF55874">
    <property type="entry name" value="ATPase domain of HSP90 chaperone/DNA topoisomerase II/histidine kinase"/>
    <property type="match status" value="1"/>
</dbReference>
<dbReference type="Pfam" id="PF02518">
    <property type="entry name" value="HATPase_c"/>
    <property type="match status" value="1"/>
</dbReference>
<keyword evidence="9 12" id="KW-1133">Transmembrane helix</keyword>
<evidence type="ECO:0000313" key="17">
    <source>
        <dbReference type="Proteomes" id="UP000220611"/>
    </source>
</evidence>
<organism evidence="14 16">
    <name type="scientific">[Clostridium] leptum DSM 753</name>
    <dbReference type="NCBI Taxonomy" id="428125"/>
    <lineage>
        <taxon>Bacteria</taxon>
        <taxon>Bacillati</taxon>
        <taxon>Bacillota</taxon>
        <taxon>Clostridia</taxon>
        <taxon>Eubacteriales</taxon>
        <taxon>Oscillospiraceae</taxon>
        <taxon>Oscillospiraceae incertae sedis</taxon>
    </lineage>
</organism>
<dbReference type="InterPro" id="IPR003594">
    <property type="entry name" value="HATPase_dom"/>
</dbReference>
<evidence type="ECO:0000256" key="4">
    <source>
        <dbReference type="ARBA" id="ARBA00022679"/>
    </source>
</evidence>
<dbReference type="EMBL" id="ABCB02000020">
    <property type="protein sequence ID" value="EDO59937.1"/>
    <property type="molecule type" value="Genomic_DNA"/>
</dbReference>
<keyword evidence="2" id="KW-1003">Cell membrane</keyword>
<evidence type="ECO:0000313" key="15">
    <source>
        <dbReference type="EMBL" id="PEQ26064.1"/>
    </source>
</evidence>
<dbReference type="PROSITE" id="PS50885">
    <property type="entry name" value="HAMP"/>
    <property type="match status" value="1"/>
</dbReference>
<evidence type="ECO:0000313" key="14">
    <source>
        <dbReference type="EMBL" id="EDO59937.1"/>
    </source>
</evidence>
<dbReference type="Gene3D" id="3.30.565.10">
    <property type="entry name" value="Histidine kinase-like ATPase, C-terminal domain"/>
    <property type="match status" value="1"/>
</dbReference>
<dbReference type="InterPro" id="IPR036890">
    <property type="entry name" value="HATPase_C_sf"/>
</dbReference>
<evidence type="ECO:0000256" key="11">
    <source>
        <dbReference type="ARBA" id="ARBA00023136"/>
    </source>
</evidence>
<dbReference type="Proteomes" id="UP000220611">
    <property type="component" value="Unassembled WGS sequence"/>
</dbReference>
<sequence>MWIRKMKEKLRHPGIFLKILILFECILIIAVLVTSSYIMQRFSKTVMEKEIMLGDTKLDSLTDYCNDKYNRIYSLYNYIHNDSISEIVAAVNQNPDEAYQINKIEIVKAFSKGVFSADPDISDVIISSLNGTVYSYSGDKYINVKPSFDFVHYKAVEEFLNSDETICMIYDDPSSYTLREREPVLSFVGKIFDSSIFPQREMVGVFIMNVPLEMIEKQNPLSNTSMEGELTLINSKKQILYSTNQENWGKTAEPMPQSEADQYIKIKDVGTSGAKTVYVLSNKDMTKELQEINNQIYVVMVAAIILTIMVCLFIYRIFNRQVQTLLHSMQQVQAGDFSLQIPIKSKDEIGVISQAFNEMCERLNSYISEVYAAEIQRKNAELNALQTQIDPHFLYNTLDSIRAKALAAQDEDTGEMIVLLGKLLRWSSGTTDKFITLEDELEYIDTYLRLQKYRYEERLEVNIQIPDEYLDDFIPKLILQPLVENVIKHAFADKEDKGFIGIVASEKEGKRLEITIFDNGKGIEKDTLQEICEKLNQQVLQDEFKSIGLQNVQARLKLLFGEEYGLMIKSTAGIGTAVKVTFPILTQKDVQDGCINYSS</sequence>
<dbReference type="CDD" id="cd06225">
    <property type="entry name" value="HAMP"/>
    <property type="match status" value="1"/>
</dbReference>
<dbReference type="GO" id="GO:0005886">
    <property type="term" value="C:plasma membrane"/>
    <property type="evidence" value="ECO:0007669"/>
    <property type="project" value="UniProtKB-SubCell"/>
</dbReference>
<keyword evidence="11 12" id="KW-0472">Membrane</keyword>
<dbReference type="Pfam" id="PF00672">
    <property type="entry name" value="HAMP"/>
    <property type="match status" value="1"/>
</dbReference>
<dbReference type="Gene3D" id="6.10.340.10">
    <property type="match status" value="1"/>
</dbReference>
<dbReference type="Pfam" id="PF06580">
    <property type="entry name" value="His_kinase"/>
    <property type="match status" value="1"/>
</dbReference>
<keyword evidence="5 12" id="KW-0812">Transmembrane</keyword>
<evidence type="ECO:0000256" key="6">
    <source>
        <dbReference type="ARBA" id="ARBA00022741"/>
    </source>
</evidence>
<reference evidence="15 17" key="3">
    <citation type="submission" date="2017-07" db="EMBL/GenBank/DDBJ databases">
        <title>Prevalence of linear plasmids in Cutibacterium (Propionibacterium) acnes isolates obtained from prostatic tissue.</title>
        <authorList>
            <person name="Davidsson S."/>
            <person name="Carlsson J."/>
            <person name="Molling P."/>
            <person name="Andren O."/>
            <person name="Andersson S.-O."/>
            <person name="Brzuszkiewicz E."/>
            <person name="Poehlein A."/>
            <person name="Al-Zeer M."/>
            <person name="Brinkmann V."/>
            <person name="Scavenius C."/>
            <person name="Nazipi S."/>
            <person name="Soderquist B."/>
            <person name="Bruggemann H."/>
        </authorList>
    </citation>
    <scope>NUCLEOTIDE SEQUENCE [LARGE SCALE GENOMIC DNA]</scope>
    <source>
        <strain evidence="15 17">DSM 753</strain>
    </source>
</reference>